<comment type="cofactor">
    <cofactor evidence="1 16">
        <name>Mn(2+)</name>
        <dbReference type="ChEBI" id="CHEBI:29035"/>
    </cofactor>
</comment>
<feature type="active site" description="Proton donor" evidence="17">
    <location>
        <position position="129"/>
    </location>
</feature>
<dbReference type="InterPro" id="IPR041796">
    <property type="entry name" value="Mre11_N"/>
</dbReference>
<evidence type="ECO:0000256" key="13">
    <source>
        <dbReference type="ARBA" id="ARBA00023211"/>
    </source>
</evidence>
<dbReference type="SMART" id="SM01347">
    <property type="entry name" value="Mre11_DNA_bind"/>
    <property type="match status" value="1"/>
</dbReference>
<dbReference type="GO" id="GO:0006303">
    <property type="term" value="P:double-strand break repair via nonhomologous end joining"/>
    <property type="evidence" value="ECO:0007669"/>
    <property type="project" value="TreeGrafter"/>
</dbReference>
<dbReference type="InterPro" id="IPR003701">
    <property type="entry name" value="Mre11"/>
</dbReference>
<feature type="compositionally biased region" description="Acidic residues" evidence="19">
    <location>
        <begin position="650"/>
        <end position="663"/>
    </location>
</feature>
<evidence type="ECO:0000256" key="16">
    <source>
        <dbReference type="PIRNR" id="PIRNR000882"/>
    </source>
</evidence>
<evidence type="ECO:0000256" key="10">
    <source>
        <dbReference type="ARBA" id="ARBA00022801"/>
    </source>
</evidence>
<accession>A0A8H6C2C5</accession>
<comment type="function">
    <text evidence="16">Core component of the MRN complex, which plays a central role in double-strand break (DSB) repair, DNA recombination, maintenance of telomere integrity and meiosis. The MRN complex is involved in the repair of DNA double-strand breaks (DSBs) via homologous recombination (HR), an error-free mechanism which primarily occurs during S and G2 phases. The complex (1) mediates the end resection of damaged DNA, which generates proper single-stranded DNA, a key initial steps in HR, and is (2) required for the recruitment of other repair factors and efficient activation of ATM and ATR upon DNA damage. Within the MRN complex, MRE11 possesses both single-strand endonuclease activity and double-strand-specific 3'-5' exonuclease activity. MRE11 first endonucleolytically cleaves the 5' strand at DNA DSB ends to prevent non-homologous end joining (NHEJ) and licence HR. It then generates a single-stranded DNA gap via 3' to 5' exonucleolytic degradation, which is required for single-strand invasion and recombination.</text>
</comment>
<proteinExistence type="inferred from homology"/>
<dbReference type="SUPFAM" id="SSF56300">
    <property type="entry name" value="Metallo-dependent phosphatases"/>
    <property type="match status" value="1"/>
</dbReference>
<keyword evidence="12 16" id="KW-0234">DNA repair</keyword>
<dbReference type="InterPro" id="IPR038487">
    <property type="entry name" value="Mre11_capping_dom"/>
</dbReference>
<keyword evidence="5" id="KW-0158">Chromosome</keyword>
<keyword evidence="14 16" id="KW-0539">Nucleus</keyword>
<feature type="compositionally biased region" description="Basic residues" evidence="19">
    <location>
        <begin position="636"/>
        <end position="645"/>
    </location>
</feature>
<dbReference type="EMBL" id="JABWAD010000022">
    <property type="protein sequence ID" value="KAF6070681.1"/>
    <property type="molecule type" value="Genomic_DNA"/>
</dbReference>
<evidence type="ECO:0000256" key="14">
    <source>
        <dbReference type="ARBA" id="ARBA00023242"/>
    </source>
</evidence>
<protein>
    <recommendedName>
        <fullName evidence="16">Double-strand break repair protein</fullName>
    </recommendedName>
</protein>
<evidence type="ECO:0000256" key="19">
    <source>
        <dbReference type="SAM" id="MobiDB-lite"/>
    </source>
</evidence>
<name>A0A8H6C2C5_CANAX</name>
<comment type="caution">
    <text evidence="21">The sequence shown here is derived from an EMBL/GenBank/DDBJ whole genome shotgun (WGS) entry which is preliminary data.</text>
</comment>
<reference evidence="21 22" key="1">
    <citation type="submission" date="2020-03" db="EMBL/GenBank/DDBJ databases">
        <title>FDA dAtabase for Regulatory Grade micrObial Sequences (FDA-ARGOS): Supporting development and validation of Infectious Disease Dx tests.</title>
        <authorList>
            <person name="Campos J."/>
            <person name="Goldberg B."/>
            <person name="Tallon L."/>
            <person name="Sadzewicz L."/>
            <person name="Vavikolanu K."/>
            <person name="Mehta A."/>
            <person name="Aluvathingal J."/>
            <person name="Nadendla S."/>
            <person name="Nandy P."/>
            <person name="Geyer C."/>
            <person name="Yan Y."/>
            <person name="Sichtig H."/>
        </authorList>
    </citation>
    <scope>NUCLEOTIDE SEQUENCE [LARGE SCALE GENOMIC DNA]</scope>
    <source>
        <strain evidence="21 22">FDAARGOS_656</strain>
    </source>
</reference>
<feature type="domain" description="Mre11 DNA-binding" evidence="20">
    <location>
        <begin position="294"/>
        <end position="480"/>
    </location>
</feature>
<dbReference type="CDD" id="cd00840">
    <property type="entry name" value="MPP_Mre11_N"/>
    <property type="match status" value="1"/>
</dbReference>
<evidence type="ECO:0000256" key="9">
    <source>
        <dbReference type="ARBA" id="ARBA00022763"/>
    </source>
</evidence>
<evidence type="ECO:0000313" key="22">
    <source>
        <dbReference type="Proteomes" id="UP000536275"/>
    </source>
</evidence>
<evidence type="ECO:0000256" key="6">
    <source>
        <dbReference type="ARBA" id="ARBA00022722"/>
    </source>
</evidence>
<keyword evidence="9 16" id="KW-0227">DNA damage</keyword>
<dbReference type="FunFam" id="3.60.21.10:FF:000011">
    <property type="entry name" value="Double-strand break repair protein"/>
    <property type="match status" value="1"/>
</dbReference>
<evidence type="ECO:0000256" key="4">
    <source>
        <dbReference type="ARBA" id="ARBA00009028"/>
    </source>
</evidence>
<dbReference type="InterPro" id="IPR029052">
    <property type="entry name" value="Metallo-depent_PP-like"/>
</dbReference>
<dbReference type="GO" id="GO:0042138">
    <property type="term" value="P:meiotic DNA double-strand break formation"/>
    <property type="evidence" value="ECO:0007669"/>
    <property type="project" value="TreeGrafter"/>
</dbReference>
<evidence type="ECO:0000256" key="7">
    <source>
        <dbReference type="ARBA" id="ARBA00022723"/>
    </source>
</evidence>
<keyword evidence="15 16" id="KW-0469">Meiosis</keyword>
<keyword evidence="13 16" id="KW-0464">Manganese</keyword>
<dbReference type="GO" id="GO:0000723">
    <property type="term" value="P:telomere maintenance"/>
    <property type="evidence" value="ECO:0007669"/>
    <property type="project" value="TreeGrafter"/>
</dbReference>
<dbReference type="GO" id="GO:0035861">
    <property type="term" value="C:site of double-strand break"/>
    <property type="evidence" value="ECO:0007669"/>
    <property type="project" value="TreeGrafter"/>
</dbReference>
<organism evidence="21 22">
    <name type="scientific">Candida albicans</name>
    <name type="common">Yeast</name>
    <dbReference type="NCBI Taxonomy" id="5476"/>
    <lineage>
        <taxon>Eukaryota</taxon>
        <taxon>Fungi</taxon>
        <taxon>Dikarya</taxon>
        <taxon>Ascomycota</taxon>
        <taxon>Saccharomycotina</taxon>
        <taxon>Pichiomycetes</taxon>
        <taxon>Debaryomycetaceae</taxon>
        <taxon>Candida/Lodderomyces clade</taxon>
        <taxon>Candida</taxon>
    </lineage>
</organism>
<evidence type="ECO:0000256" key="18">
    <source>
        <dbReference type="RuleBase" id="RU003447"/>
    </source>
</evidence>
<evidence type="ECO:0000256" key="8">
    <source>
        <dbReference type="ARBA" id="ARBA00022759"/>
    </source>
</evidence>
<dbReference type="GO" id="GO:0008296">
    <property type="term" value="F:3'-5'-DNA exonuclease activity"/>
    <property type="evidence" value="ECO:0007669"/>
    <property type="project" value="InterPro"/>
</dbReference>
<dbReference type="Pfam" id="PF04152">
    <property type="entry name" value="Mre11_DNA_bind"/>
    <property type="match status" value="1"/>
</dbReference>
<feature type="region of interest" description="Disordered" evidence="19">
    <location>
        <begin position="544"/>
        <end position="683"/>
    </location>
</feature>
<dbReference type="InterPro" id="IPR007281">
    <property type="entry name" value="Mre11_DNA-bd"/>
</dbReference>
<dbReference type="PANTHER" id="PTHR10139:SF1">
    <property type="entry name" value="DOUBLE-STRAND BREAK REPAIR PROTEIN MRE11"/>
    <property type="match status" value="1"/>
</dbReference>
<evidence type="ECO:0000256" key="3">
    <source>
        <dbReference type="ARBA" id="ARBA00004286"/>
    </source>
</evidence>
<dbReference type="Proteomes" id="UP000536275">
    <property type="component" value="Unassembled WGS sequence"/>
</dbReference>
<keyword evidence="8 16" id="KW-0255">Endonuclease</keyword>
<evidence type="ECO:0000313" key="21">
    <source>
        <dbReference type="EMBL" id="KAF6070681.1"/>
    </source>
</evidence>
<gene>
    <name evidence="21" type="ORF">FOB64_001779</name>
</gene>
<dbReference type="Pfam" id="PF00149">
    <property type="entry name" value="Metallophos"/>
    <property type="match status" value="1"/>
</dbReference>
<dbReference type="InterPro" id="IPR004843">
    <property type="entry name" value="Calcineurin-like_PHP"/>
</dbReference>
<evidence type="ECO:0000256" key="2">
    <source>
        <dbReference type="ARBA" id="ARBA00004123"/>
    </source>
</evidence>
<evidence type="ECO:0000256" key="15">
    <source>
        <dbReference type="ARBA" id="ARBA00023254"/>
    </source>
</evidence>
<feature type="compositionally biased region" description="Acidic residues" evidence="19">
    <location>
        <begin position="596"/>
        <end position="617"/>
    </location>
</feature>
<evidence type="ECO:0000256" key="12">
    <source>
        <dbReference type="ARBA" id="ARBA00023204"/>
    </source>
</evidence>
<dbReference type="GO" id="GO:0007095">
    <property type="term" value="P:mitotic G2 DNA damage checkpoint signaling"/>
    <property type="evidence" value="ECO:0007669"/>
    <property type="project" value="TreeGrafter"/>
</dbReference>
<dbReference type="Gene3D" id="3.30.110.110">
    <property type="entry name" value="Mre11, capping domain"/>
    <property type="match status" value="1"/>
</dbReference>
<dbReference type="PIRSF" id="PIRSF000882">
    <property type="entry name" value="DSB_repair_MRE11"/>
    <property type="match status" value="1"/>
</dbReference>
<keyword evidence="10 16" id="KW-0378">Hydrolase</keyword>
<evidence type="ECO:0000259" key="20">
    <source>
        <dbReference type="SMART" id="SM01347"/>
    </source>
</evidence>
<evidence type="ECO:0000256" key="11">
    <source>
        <dbReference type="ARBA" id="ARBA00022839"/>
    </source>
</evidence>
<keyword evidence="7" id="KW-0479">Metal-binding</keyword>
<dbReference type="GO" id="GO:0031573">
    <property type="term" value="P:mitotic intra-S DNA damage checkpoint signaling"/>
    <property type="evidence" value="ECO:0007669"/>
    <property type="project" value="TreeGrafter"/>
</dbReference>
<sequence length="683" mass="77339">MPLVERIEPGPDTIRVLLTTDNHVGAFENDPIRGDDAWKTFDEITTIAKDKDVDMIIQGGDLFHINKPTKKSMYHVMKSLRSNCMGDRPCELELLSDPAQSLNNGFDEVNYEDPNLNISIPVFAISGNHDDATGESLLSALDVLAVTGLINNFGKVKNTEAITVSPILLQKGQTKLALYGMSNVRDERLHRLFRDGGVKFQRPNIQTEDWFNLFVIHQNHAAHTYTSSIPESFLPNFLDFILWGHEHECIPYPVHNPETTFDVLQAGSSVATSLAEGEVADKKIFILNIKGKDYSIEPVELKTVRPFVLREIILSKTDLIPGAASKADVIAYLTDEVEKSIERANKQFSSQNISNSNRAITNSSNNATADPIEKPLPLIRLRVEYSGGYEIENVTRFSNRFVGKIANVNDVVQFYKKKTPTKSDNKLTRKTKYDVDLIEENLHHKKTTELELQDIIRDFLQQTQLSLVPETEMNHAVKKFVENDDKQALNQFINQEIKRETKMLLDIDIDENEFHGADEKHAKTAFKHVLSQLKNINGPINIDYEPEIEPTNNNTNKKSATTKKRTPKKSTTIPKKITTTATKKPKIDDIIISSDDSNDYGNDDDDDKEEEEEEENEHDSGLRLFVTDTPDTNSTRRSKSNRSKRPTSYVEDESGILSDEDDYVPPSKSKGIFSRSFNNRKRK</sequence>
<evidence type="ECO:0000256" key="1">
    <source>
        <dbReference type="ARBA" id="ARBA00001936"/>
    </source>
</evidence>
<evidence type="ECO:0000256" key="5">
    <source>
        <dbReference type="ARBA" id="ARBA00022454"/>
    </source>
</evidence>
<dbReference type="AlphaFoldDB" id="A0A8H6C2C5"/>
<feature type="compositionally biased region" description="Low complexity" evidence="19">
    <location>
        <begin position="569"/>
        <end position="582"/>
    </location>
</feature>
<dbReference type="PANTHER" id="PTHR10139">
    <property type="entry name" value="DOUBLE-STRAND BREAK REPAIR PROTEIN MRE11"/>
    <property type="match status" value="1"/>
</dbReference>
<dbReference type="GO" id="GO:0000724">
    <property type="term" value="P:double-strand break repair via homologous recombination"/>
    <property type="evidence" value="ECO:0007669"/>
    <property type="project" value="TreeGrafter"/>
</dbReference>
<keyword evidence="6 16" id="KW-0540">Nuclease</keyword>
<keyword evidence="11 16" id="KW-0269">Exonuclease</keyword>
<dbReference type="GO" id="GO:0000014">
    <property type="term" value="F:single-stranded DNA endodeoxyribonuclease activity"/>
    <property type="evidence" value="ECO:0007669"/>
    <property type="project" value="TreeGrafter"/>
</dbReference>
<dbReference type="GO" id="GO:0097552">
    <property type="term" value="P:mitochondrial double-strand break repair via homologous recombination"/>
    <property type="evidence" value="ECO:0007669"/>
    <property type="project" value="TreeGrafter"/>
</dbReference>
<evidence type="ECO:0000256" key="17">
    <source>
        <dbReference type="PIRSR" id="PIRSR000882-1"/>
    </source>
</evidence>
<comment type="similarity">
    <text evidence="4 16 18">Belongs to the MRE11/RAD32 family.</text>
</comment>
<dbReference type="Gene3D" id="3.60.21.10">
    <property type="match status" value="1"/>
</dbReference>
<dbReference type="FunFam" id="3.30.110.110:FF:000004">
    <property type="entry name" value="Double-strand break repair protein"/>
    <property type="match status" value="1"/>
</dbReference>
<dbReference type="NCBIfam" id="TIGR00583">
    <property type="entry name" value="mre11"/>
    <property type="match status" value="1"/>
</dbReference>
<dbReference type="GO" id="GO:0030145">
    <property type="term" value="F:manganese ion binding"/>
    <property type="evidence" value="ECO:0007669"/>
    <property type="project" value="UniProtKB-UniRule"/>
</dbReference>
<comment type="subcellular location">
    <subcellularLocation>
        <location evidence="3">Chromosome</location>
    </subcellularLocation>
    <subcellularLocation>
        <location evidence="2 16">Nucleus</location>
    </subcellularLocation>
</comment>
<dbReference type="GO" id="GO:0030870">
    <property type="term" value="C:Mre11 complex"/>
    <property type="evidence" value="ECO:0007669"/>
    <property type="project" value="UniProtKB-UniRule"/>
</dbReference>